<dbReference type="SUPFAM" id="SSF47473">
    <property type="entry name" value="EF-hand"/>
    <property type="match status" value="1"/>
</dbReference>
<dbReference type="PROSITE" id="PS50082">
    <property type="entry name" value="WD_REPEATS_2"/>
    <property type="match status" value="2"/>
</dbReference>
<dbReference type="InterPro" id="IPR036322">
    <property type="entry name" value="WD40_repeat_dom_sf"/>
</dbReference>
<dbReference type="PANTHER" id="PTHR22851">
    <property type="entry name" value="U3 SMALL NUCLEOLAR RNA U3 SNORNA ASSOCIATED PROTEIN"/>
    <property type="match status" value="1"/>
</dbReference>
<name>A0A7D9EYX2_PARCT</name>
<keyword evidence="1" id="KW-0853">WD repeat</keyword>
<dbReference type="SMART" id="SM00320">
    <property type="entry name" value="WD40"/>
    <property type="match status" value="3"/>
</dbReference>
<evidence type="ECO:0000256" key="3">
    <source>
        <dbReference type="ARBA" id="ARBA00022837"/>
    </source>
</evidence>
<dbReference type="InterPro" id="IPR019775">
    <property type="entry name" value="WD40_repeat_CS"/>
</dbReference>
<keyword evidence="5" id="KW-1185">Reference proteome</keyword>
<dbReference type="OrthoDB" id="10249065at2759"/>
<organism evidence="4 5">
    <name type="scientific">Paramuricea clavata</name>
    <name type="common">Red gorgonian</name>
    <name type="synonym">Violescent sea-whip</name>
    <dbReference type="NCBI Taxonomy" id="317549"/>
    <lineage>
        <taxon>Eukaryota</taxon>
        <taxon>Metazoa</taxon>
        <taxon>Cnidaria</taxon>
        <taxon>Anthozoa</taxon>
        <taxon>Octocorallia</taxon>
        <taxon>Malacalcyonacea</taxon>
        <taxon>Plexauridae</taxon>
        <taxon>Paramuricea</taxon>
    </lineage>
</organism>
<dbReference type="SUPFAM" id="SSF50978">
    <property type="entry name" value="WD40 repeat-like"/>
    <property type="match status" value="1"/>
</dbReference>
<dbReference type="PANTHER" id="PTHR22851:SF0">
    <property type="entry name" value="DDB1- AND CUL4-ASSOCIATED FACTOR 13"/>
    <property type="match status" value="1"/>
</dbReference>
<dbReference type="Pfam" id="PF13499">
    <property type="entry name" value="EF-hand_7"/>
    <property type="match status" value="1"/>
</dbReference>
<evidence type="ECO:0000256" key="1">
    <source>
        <dbReference type="ARBA" id="ARBA00022574"/>
    </source>
</evidence>
<dbReference type="InterPro" id="IPR051733">
    <property type="entry name" value="WD_repeat_DCAF13/WDSOF1"/>
</dbReference>
<dbReference type="InterPro" id="IPR015943">
    <property type="entry name" value="WD40/YVTN_repeat-like_dom_sf"/>
</dbReference>
<dbReference type="InterPro" id="IPR011992">
    <property type="entry name" value="EF-hand-dom_pair"/>
</dbReference>
<dbReference type="PROSITE" id="PS50222">
    <property type="entry name" value="EF_HAND_2"/>
    <property type="match status" value="1"/>
</dbReference>
<gene>
    <name evidence="4" type="ORF">PACLA_8A018327</name>
</gene>
<dbReference type="Proteomes" id="UP001152795">
    <property type="component" value="Unassembled WGS sequence"/>
</dbReference>
<dbReference type="GO" id="GO:0032040">
    <property type="term" value="C:small-subunit processome"/>
    <property type="evidence" value="ECO:0007669"/>
    <property type="project" value="TreeGrafter"/>
</dbReference>
<dbReference type="PROSITE" id="PS00018">
    <property type="entry name" value="EF_HAND_1"/>
    <property type="match status" value="2"/>
</dbReference>
<evidence type="ECO:0000256" key="2">
    <source>
        <dbReference type="ARBA" id="ARBA00022737"/>
    </source>
</evidence>
<protein>
    <submittedName>
        <fullName evidence="4">DDB1- and CUL4-associated factor 13</fullName>
    </submittedName>
</protein>
<accession>A0A7D9EYX2</accession>
<dbReference type="Gene3D" id="2.130.10.10">
    <property type="entry name" value="YVTN repeat-like/Quinoprotein amine dehydrogenase"/>
    <property type="match status" value="1"/>
</dbReference>
<dbReference type="AlphaFoldDB" id="A0A7D9EYX2"/>
<keyword evidence="3" id="KW-0106">Calcium</keyword>
<dbReference type="InterPro" id="IPR018247">
    <property type="entry name" value="EF_Hand_1_Ca_BS"/>
</dbReference>
<dbReference type="EMBL" id="CACRXK020010122">
    <property type="protein sequence ID" value="CAB4018683.1"/>
    <property type="molecule type" value="Genomic_DNA"/>
</dbReference>
<dbReference type="PROSITE" id="PS00678">
    <property type="entry name" value="WD_REPEATS_1"/>
    <property type="match status" value="1"/>
</dbReference>
<sequence length="384" mass="43813">MKVKVLSRNPADYIRECKSDIHKIPRNIDPSLHPFEAAREYTRALNAAKLERVFAKPFVGSLDGHTDGVNCMAKFQKSLSLLLSGSCNGEVKLWNLSRKECIRSYSAHSGFVRGLAVVPTGEIFISVGDDKLIKHWRWKQDDDAKKSTHLVHTIVGKTMFQGIDHHWRDSVYATCGDQVDIWNEDRSEPVRSFQWGVDTVHSVKFNPVETNLLASTASDRSVVLYDTRGATPLRKLLMKMRSNTVAWNPLEAFNFTVANEDSNLYTHIQEHLNNEEEFPKDGQFAEDIQAIKNGDDTKGIFYFFELHDFDKNKKLDGLELFVALTDHHDKINTEQDGRELLEEEVESLIDNLLDEHDLNSDGYIDFTELMNTAPDSLWNKLGKV</sequence>
<dbReference type="GO" id="GO:0000462">
    <property type="term" value="P:maturation of SSU-rRNA from tricistronic rRNA transcript (SSU-rRNA, 5.8S rRNA, LSU-rRNA)"/>
    <property type="evidence" value="ECO:0007669"/>
    <property type="project" value="TreeGrafter"/>
</dbReference>
<dbReference type="Gene3D" id="1.10.238.10">
    <property type="entry name" value="EF-hand"/>
    <property type="match status" value="1"/>
</dbReference>
<comment type="caution">
    <text evidence="4">The sequence shown here is derived from an EMBL/GenBank/DDBJ whole genome shotgun (WGS) entry which is preliminary data.</text>
</comment>
<reference evidence="4" key="1">
    <citation type="submission" date="2020-04" db="EMBL/GenBank/DDBJ databases">
        <authorList>
            <person name="Alioto T."/>
            <person name="Alioto T."/>
            <person name="Gomez Garrido J."/>
        </authorList>
    </citation>
    <scope>NUCLEOTIDE SEQUENCE</scope>
    <source>
        <strain evidence="4">A484AB</strain>
    </source>
</reference>
<dbReference type="Pfam" id="PF00400">
    <property type="entry name" value="WD40"/>
    <property type="match status" value="3"/>
</dbReference>
<dbReference type="GO" id="GO:0005509">
    <property type="term" value="F:calcium ion binding"/>
    <property type="evidence" value="ECO:0007669"/>
    <property type="project" value="InterPro"/>
</dbReference>
<evidence type="ECO:0000313" key="4">
    <source>
        <dbReference type="EMBL" id="CAB4018683.1"/>
    </source>
</evidence>
<evidence type="ECO:0000313" key="5">
    <source>
        <dbReference type="Proteomes" id="UP001152795"/>
    </source>
</evidence>
<keyword evidence="2" id="KW-0677">Repeat</keyword>
<dbReference type="InterPro" id="IPR001680">
    <property type="entry name" value="WD40_rpt"/>
</dbReference>
<proteinExistence type="predicted"/>
<dbReference type="InterPro" id="IPR002048">
    <property type="entry name" value="EF_hand_dom"/>
</dbReference>